<dbReference type="EMBL" id="GBRH01247339">
    <property type="protein sequence ID" value="JAD50556.1"/>
    <property type="molecule type" value="Transcribed_RNA"/>
</dbReference>
<name>A0A0A9AHE1_ARUDO</name>
<protein>
    <submittedName>
        <fullName evidence="1">Uncharacterized protein</fullName>
    </submittedName>
</protein>
<organism evidence="1">
    <name type="scientific">Arundo donax</name>
    <name type="common">Giant reed</name>
    <name type="synonym">Donax arundinaceus</name>
    <dbReference type="NCBI Taxonomy" id="35708"/>
    <lineage>
        <taxon>Eukaryota</taxon>
        <taxon>Viridiplantae</taxon>
        <taxon>Streptophyta</taxon>
        <taxon>Embryophyta</taxon>
        <taxon>Tracheophyta</taxon>
        <taxon>Spermatophyta</taxon>
        <taxon>Magnoliopsida</taxon>
        <taxon>Liliopsida</taxon>
        <taxon>Poales</taxon>
        <taxon>Poaceae</taxon>
        <taxon>PACMAD clade</taxon>
        <taxon>Arundinoideae</taxon>
        <taxon>Arundineae</taxon>
        <taxon>Arundo</taxon>
    </lineage>
</organism>
<dbReference type="AlphaFoldDB" id="A0A0A9AHE1"/>
<proteinExistence type="predicted"/>
<reference evidence="1" key="1">
    <citation type="submission" date="2014-09" db="EMBL/GenBank/DDBJ databases">
        <authorList>
            <person name="Magalhaes I.L.F."/>
            <person name="Oliveira U."/>
            <person name="Santos F.R."/>
            <person name="Vidigal T.H.D.A."/>
            <person name="Brescovit A.D."/>
            <person name="Santos A.J."/>
        </authorList>
    </citation>
    <scope>NUCLEOTIDE SEQUENCE</scope>
    <source>
        <tissue evidence="1">Shoot tissue taken approximately 20 cm above the soil surface</tissue>
    </source>
</reference>
<accession>A0A0A9AHE1</accession>
<evidence type="ECO:0000313" key="1">
    <source>
        <dbReference type="EMBL" id="JAD50556.1"/>
    </source>
</evidence>
<reference evidence="1" key="2">
    <citation type="journal article" date="2015" name="Data Brief">
        <title>Shoot transcriptome of the giant reed, Arundo donax.</title>
        <authorList>
            <person name="Barrero R.A."/>
            <person name="Guerrero F.D."/>
            <person name="Moolhuijzen P."/>
            <person name="Goolsby J.A."/>
            <person name="Tidwell J."/>
            <person name="Bellgard S.E."/>
            <person name="Bellgard M.I."/>
        </authorList>
    </citation>
    <scope>NUCLEOTIDE SEQUENCE</scope>
    <source>
        <tissue evidence="1">Shoot tissue taken approximately 20 cm above the soil surface</tissue>
    </source>
</reference>
<sequence length="74" mass="8499">MVQAFSVAHRSIHWYLSFSLDTAYQQQTNTLFHAYKTAGTHSTMKLPLSFTKSRTYLVRPPCGTISRSRQVSFL</sequence>